<sequence length="365" mass="41388">METETFCLSADDEGSPLRAVIVGRAEHSAFPSEPRHMIAATMPAEHAAEFRLFNPFPATIVAKAQWELDNFATLLENYGVRVYRPKEIKWFEAGGYTGAMPRDGLMTIGSTLIEAHFAWGCRRHEVELGYSDILNQIRRGSGVARIYRAPVIKGHDSIYDGVCDLNKGNGDAPHTGNGYGDGTKWAINNTRPAFDAADFLRFGKTIIGQLSHVTNYKGIQYLRAIIPEGYTIEILRTTDKHAMHIDATILPLREGVLVYNPERVTEEELRRHDIFASDDWELHPYPYSPQHRGSRRSPMYMCSPWLVLNALSLDERRIFVEENDTQFAEWLKCKFNMEPILCPFQHVNSLGGSFHCATVDLVRER</sequence>
<dbReference type="EMBL" id="JAWRVI010000104">
    <property type="protein sequence ID" value="KAK4077230.1"/>
    <property type="molecule type" value="Genomic_DNA"/>
</dbReference>
<gene>
    <name evidence="8" type="ORF">Purlil1_12444</name>
</gene>
<organism evidence="8 9">
    <name type="scientific">Purpureocillium lilacinum</name>
    <name type="common">Paecilomyces lilacinus</name>
    <dbReference type="NCBI Taxonomy" id="33203"/>
    <lineage>
        <taxon>Eukaryota</taxon>
        <taxon>Fungi</taxon>
        <taxon>Dikarya</taxon>
        <taxon>Ascomycota</taxon>
        <taxon>Pezizomycotina</taxon>
        <taxon>Sordariomycetes</taxon>
        <taxon>Hypocreomycetidae</taxon>
        <taxon>Hypocreales</taxon>
        <taxon>Ophiocordycipitaceae</taxon>
        <taxon>Purpureocillium</taxon>
    </lineage>
</organism>
<protein>
    <recommendedName>
        <fullName evidence="4">Glycine amidinotransferase, mitochondrial</fullName>
        <ecNumber evidence="3">2.1.4.1</ecNumber>
    </recommendedName>
    <alternativeName>
        <fullName evidence="6">L-arginine:glycine amidinotransferase</fullName>
    </alternativeName>
    <alternativeName>
        <fullName evidence="7">Transamidinase</fullName>
    </alternativeName>
</protein>
<evidence type="ECO:0000256" key="2">
    <source>
        <dbReference type="ARBA" id="ARBA00006943"/>
    </source>
</evidence>
<dbReference type="CDD" id="cd21113">
    <property type="entry name" value="amidinotransferase-like"/>
    <property type="match status" value="1"/>
</dbReference>
<evidence type="ECO:0000256" key="6">
    <source>
        <dbReference type="ARBA" id="ARBA00031403"/>
    </source>
</evidence>
<evidence type="ECO:0000256" key="3">
    <source>
        <dbReference type="ARBA" id="ARBA00012351"/>
    </source>
</evidence>
<evidence type="ECO:0000256" key="7">
    <source>
        <dbReference type="ARBA" id="ARBA00033346"/>
    </source>
</evidence>
<name>A0ABR0BGU4_PURLI</name>
<dbReference type="InterPro" id="IPR033195">
    <property type="entry name" value="AmidinoTrfase"/>
</dbReference>
<evidence type="ECO:0000313" key="8">
    <source>
        <dbReference type="EMBL" id="KAK4077230.1"/>
    </source>
</evidence>
<comment type="pathway">
    <text evidence="1">Amine and polyamine biosynthesis; creatine biosynthesis; creatine from L-arginine and glycine: step 1/2.</text>
</comment>
<dbReference type="Proteomes" id="UP001287286">
    <property type="component" value="Unassembled WGS sequence"/>
</dbReference>
<evidence type="ECO:0000256" key="4">
    <source>
        <dbReference type="ARBA" id="ARBA00016069"/>
    </source>
</evidence>
<dbReference type="Gene3D" id="3.75.10.10">
    <property type="entry name" value="L-arginine/glycine Amidinotransferase, Chain A"/>
    <property type="match status" value="1"/>
</dbReference>
<comment type="similarity">
    <text evidence="2">Belongs to the amidinotransferase family.</text>
</comment>
<evidence type="ECO:0000256" key="5">
    <source>
        <dbReference type="ARBA" id="ARBA00022679"/>
    </source>
</evidence>
<proteinExistence type="inferred from homology"/>
<keyword evidence="5" id="KW-0808">Transferase</keyword>
<comment type="caution">
    <text evidence="8">The sequence shown here is derived from an EMBL/GenBank/DDBJ whole genome shotgun (WGS) entry which is preliminary data.</text>
</comment>
<dbReference type="EC" id="2.1.4.1" evidence="3"/>
<dbReference type="PANTHER" id="PTHR10488:SF1">
    <property type="entry name" value="GLYCINE AMIDINOTRANSFERASE, MITOCHONDRIAL"/>
    <property type="match status" value="1"/>
</dbReference>
<dbReference type="PANTHER" id="PTHR10488">
    <property type="entry name" value="GLYCINE AMIDINOTRANSFERASE, MITOCHONDRIAL"/>
    <property type="match status" value="1"/>
</dbReference>
<reference evidence="8 9" key="1">
    <citation type="journal article" date="2024" name="Microbiol. Resour. Announc.">
        <title>Genome annotations for the ascomycete fungi Trichoderma harzianum, Trichoderma aggressivum, and Purpureocillium lilacinum.</title>
        <authorList>
            <person name="Beijen E.P.W."/>
            <person name="Ohm R.A."/>
        </authorList>
    </citation>
    <scope>NUCLEOTIDE SEQUENCE [LARGE SCALE GENOMIC DNA]</scope>
    <source>
        <strain evidence="8 9">CBS 150709</strain>
    </source>
</reference>
<evidence type="ECO:0000256" key="1">
    <source>
        <dbReference type="ARBA" id="ARBA00004858"/>
    </source>
</evidence>
<dbReference type="SUPFAM" id="SSF55909">
    <property type="entry name" value="Pentein"/>
    <property type="match status" value="1"/>
</dbReference>
<evidence type="ECO:0000313" key="9">
    <source>
        <dbReference type="Proteomes" id="UP001287286"/>
    </source>
</evidence>
<accession>A0ABR0BGU4</accession>
<keyword evidence="9" id="KW-1185">Reference proteome</keyword>